<reference evidence="5 6" key="1">
    <citation type="submission" date="2016-10" db="EMBL/GenBank/DDBJ databases">
        <authorList>
            <person name="de Groot N.N."/>
        </authorList>
    </citation>
    <scope>NUCLEOTIDE SEQUENCE [LARGE SCALE GENOMIC DNA]</scope>
    <source>
        <strain evidence="5 6">DSM 23031</strain>
    </source>
</reference>
<dbReference type="RefSeq" id="WP_089690999.1">
    <property type="nucleotide sequence ID" value="NZ_FNWQ01000002.1"/>
</dbReference>
<feature type="domain" description="HTH araC/xylS-type" evidence="4">
    <location>
        <begin position="167"/>
        <end position="265"/>
    </location>
</feature>
<dbReference type="SMART" id="SM00342">
    <property type="entry name" value="HTH_ARAC"/>
    <property type="match status" value="1"/>
</dbReference>
<evidence type="ECO:0000313" key="6">
    <source>
        <dbReference type="Proteomes" id="UP000198561"/>
    </source>
</evidence>
<dbReference type="EMBL" id="FNWQ01000002">
    <property type="protein sequence ID" value="SEH31895.1"/>
    <property type="molecule type" value="Genomic_DNA"/>
</dbReference>
<protein>
    <submittedName>
        <fullName evidence="5">AraC-type DNA-binding protein</fullName>
    </submittedName>
</protein>
<evidence type="ECO:0000259" key="4">
    <source>
        <dbReference type="PROSITE" id="PS01124"/>
    </source>
</evidence>
<evidence type="ECO:0000256" key="3">
    <source>
        <dbReference type="ARBA" id="ARBA00023163"/>
    </source>
</evidence>
<dbReference type="InterPro" id="IPR009057">
    <property type="entry name" value="Homeodomain-like_sf"/>
</dbReference>
<dbReference type="InterPro" id="IPR018060">
    <property type="entry name" value="HTH_AraC"/>
</dbReference>
<evidence type="ECO:0000313" key="5">
    <source>
        <dbReference type="EMBL" id="SEH31895.1"/>
    </source>
</evidence>
<sequence length="265" mass="30900">MNENKIPLPINYSCHFSEFREGEQFAQIHSLGLVLSGEMELNDGITKTVFKAGELYSARKNSLLKFAKYPPKDGEVRTVSIYFDDAMLHDFSREYGYQAERKDHVPAYIKPEQKALHSFMYSLLPYEDLSASEEILRLKQKEALLLLLNYDPGLKDILFDFSEPYKIDIEAFMNKNFHFNVNVERFAYLTGRSLSAFKRDFQKIFGIPPRQWLQLRRLKEAHFLLSQKGRSVTDIYLDLGFENLSHFSFAFKKQFGYAPSTLQAK</sequence>
<name>A0A1H6HCG7_CHRCI</name>
<dbReference type="GO" id="GO:0043565">
    <property type="term" value="F:sequence-specific DNA binding"/>
    <property type="evidence" value="ECO:0007669"/>
    <property type="project" value="InterPro"/>
</dbReference>
<dbReference type="InterPro" id="IPR054015">
    <property type="entry name" value="ExsA-like_N"/>
</dbReference>
<evidence type="ECO:0000256" key="1">
    <source>
        <dbReference type="ARBA" id="ARBA00023015"/>
    </source>
</evidence>
<dbReference type="STRING" id="680127.SAMN05421593_1599"/>
<keyword evidence="2 5" id="KW-0238">DNA-binding</keyword>
<dbReference type="GO" id="GO:0003700">
    <property type="term" value="F:DNA-binding transcription factor activity"/>
    <property type="evidence" value="ECO:0007669"/>
    <property type="project" value="InterPro"/>
</dbReference>
<dbReference type="AlphaFoldDB" id="A0A1H6HCG7"/>
<dbReference type="InterPro" id="IPR050204">
    <property type="entry name" value="AraC_XylS_family_regulators"/>
</dbReference>
<organism evidence="5 6">
    <name type="scientific">Chryseobacterium culicis</name>
    <dbReference type="NCBI Taxonomy" id="680127"/>
    <lineage>
        <taxon>Bacteria</taxon>
        <taxon>Pseudomonadati</taxon>
        <taxon>Bacteroidota</taxon>
        <taxon>Flavobacteriia</taxon>
        <taxon>Flavobacteriales</taxon>
        <taxon>Weeksellaceae</taxon>
        <taxon>Chryseobacterium group</taxon>
        <taxon>Chryseobacterium</taxon>
    </lineage>
</organism>
<dbReference type="Proteomes" id="UP000198561">
    <property type="component" value="Unassembled WGS sequence"/>
</dbReference>
<accession>A0A1H6HCG7</accession>
<evidence type="ECO:0000256" key="2">
    <source>
        <dbReference type="ARBA" id="ARBA00023125"/>
    </source>
</evidence>
<dbReference type="Gene3D" id="1.10.10.60">
    <property type="entry name" value="Homeodomain-like"/>
    <property type="match status" value="1"/>
</dbReference>
<proteinExistence type="predicted"/>
<dbReference type="OrthoDB" id="4480133at2"/>
<gene>
    <name evidence="5" type="ORF">SAMN05421593_1599</name>
</gene>
<keyword evidence="1" id="KW-0805">Transcription regulation</keyword>
<dbReference type="SUPFAM" id="SSF46689">
    <property type="entry name" value="Homeodomain-like"/>
    <property type="match status" value="2"/>
</dbReference>
<dbReference type="PANTHER" id="PTHR46796">
    <property type="entry name" value="HTH-TYPE TRANSCRIPTIONAL ACTIVATOR RHAS-RELATED"/>
    <property type="match status" value="1"/>
</dbReference>
<keyword evidence="3" id="KW-0804">Transcription</keyword>
<dbReference type="Pfam" id="PF12833">
    <property type="entry name" value="HTH_18"/>
    <property type="match status" value="1"/>
</dbReference>
<dbReference type="PROSITE" id="PS01124">
    <property type="entry name" value="HTH_ARAC_FAMILY_2"/>
    <property type="match status" value="1"/>
</dbReference>
<dbReference type="Pfam" id="PF22200">
    <property type="entry name" value="ExsA_N"/>
    <property type="match status" value="1"/>
</dbReference>